<dbReference type="Pfam" id="PF13715">
    <property type="entry name" value="CarbopepD_reg_2"/>
    <property type="match status" value="1"/>
</dbReference>
<organism evidence="3 4">
    <name type="scientific">Microbacter margulisiae</name>
    <dbReference type="NCBI Taxonomy" id="1350067"/>
    <lineage>
        <taxon>Bacteria</taxon>
        <taxon>Pseudomonadati</taxon>
        <taxon>Bacteroidota</taxon>
        <taxon>Bacteroidia</taxon>
        <taxon>Bacteroidales</taxon>
        <taxon>Porphyromonadaceae</taxon>
        <taxon>Microbacter</taxon>
    </lineage>
</organism>
<dbReference type="SUPFAM" id="SSF56935">
    <property type="entry name" value="Porins"/>
    <property type="match status" value="1"/>
</dbReference>
<comment type="caution">
    <text evidence="3">The sequence shown here is derived from an EMBL/GenBank/DDBJ whole genome shotgun (WGS) entry which is preliminary data.</text>
</comment>
<sequence>MLIPFKSQLIRALLTGLFFTFIFITNAQVITGKIENGLTRQAIPNANIVLYSIPGRVVASMMSKSTGIFDLQVRGTGHYRLRVSFVGFRTVEKEITVDKATVDIGIIGLVENTQNLKEVVVKAALPLVTQRGDTTVMSASSYKTNPDATVEDLVQKMPGIVVENGTLKAQGEDVKQVLVDGKEFFRNDVSAAIKNLPASIVKNIEVYDAQSEQSRFTGFDDGNRLKTINIVTTTGVTKSQFGRMYAGAGADHLYSIGGTLNLFRNDRRITLITQVNNTNAQNFAMGDMFSGNNNMNAPPGMQGPPMGGGQGGSSSSGSGISNFTVDTQNGITKTNAVGINYSDQWGKKIKVDGSYFLNYSDNHSLQTSDYTYLMNNGETYLENEQTSANVMNHRFNFRIDYTIDRHNTLFFRPGVSLQQSNGTSSTLARTDSMRQPLNAFSSIYNPSLKGMELTGELLYQHKFNRIGRTLAIDVNNTTETKTGDNYLHAITDYYSSATIDTTQQYAHLHANGYSFSANVSYTEPLTRKSMLMVNYMYGFQDGTSNQRGYNFNALTRHYDQPDSSLTNIYHSRYTTQTTGLSYLYHKDYLNFNAQLSYQNARLTGENDNAGAGEIPAKRYNNILPSIRLRYNLNSMTHLEFDYHATASAPSINQLQEVVDNSTPTQLTVGNSHLSQTYQHNISLRFIAPNTSTASVLMCFLNGSFSNNYIGSNTFIATSDTLLTAYNQHMGQGSQLTTYDNMSGYYNLTGMMGYGFPLLPLKTNVNIMLNSSMSQTPAIINNEKNLSKQISLGGDLMLSSNISQNIDFLIHGRANYNTVNNSLATQTDTRYWDMNANARLTWIVLSHLVFSSDYSFSGYFEQGSRNELKYLLNCSLGFKFLHKNAGELQFAANDLLNQNSNFSRSSTALYTLTHQSNTLGRYYMLSFIYTLRHFASVNPT</sequence>
<evidence type="ECO:0000256" key="1">
    <source>
        <dbReference type="SAM" id="MobiDB-lite"/>
    </source>
</evidence>
<proteinExistence type="predicted"/>
<feature type="domain" description="Outer membrane protein beta-barrel" evidence="2">
    <location>
        <begin position="461"/>
        <end position="928"/>
    </location>
</feature>
<feature type="compositionally biased region" description="Gly residues" evidence="1">
    <location>
        <begin position="305"/>
        <end position="314"/>
    </location>
</feature>
<accession>A0A7W5H166</accession>
<reference evidence="3 4" key="1">
    <citation type="submission" date="2020-08" db="EMBL/GenBank/DDBJ databases">
        <title>Genomic Encyclopedia of Type Strains, Phase IV (KMG-IV): sequencing the most valuable type-strain genomes for metagenomic binning, comparative biology and taxonomic classification.</title>
        <authorList>
            <person name="Goeker M."/>
        </authorList>
    </citation>
    <scope>NUCLEOTIDE SEQUENCE [LARGE SCALE GENOMIC DNA]</scope>
    <source>
        <strain evidence="3 4">DSM 27471</strain>
    </source>
</reference>
<name>A0A7W5H166_9PORP</name>
<gene>
    <name evidence="3" type="ORF">FHX64_000543</name>
</gene>
<dbReference type="AlphaFoldDB" id="A0A7W5H166"/>
<evidence type="ECO:0000313" key="4">
    <source>
        <dbReference type="Proteomes" id="UP000544222"/>
    </source>
</evidence>
<evidence type="ECO:0000313" key="3">
    <source>
        <dbReference type="EMBL" id="MBB3186380.1"/>
    </source>
</evidence>
<dbReference type="RefSeq" id="WP_183412284.1">
    <property type="nucleotide sequence ID" value="NZ_JACHYB010000001.1"/>
</dbReference>
<dbReference type="Gene3D" id="2.60.40.1120">
    <property type="entry name" value="Carboxypeptidase-like, regulatory domain"/>
    <property type="match status" value="1"/>
</dbReference>
<feature type="region of interest" description="Disordered" evidence="1">
    <location>
        <begin position="296"/>
        <end position="321"/>
    </location>
</feature>
<protein>
    <recommendedName>
        <fullName evidence="2">Outer membrane protein beta-barrel domain-containing protein</fullName>
    </recommendedName>
</protein>
<dbReference type="SUPFAM" id="SSF49478">
    <property type="entry name" value="Cna protein B-type domain"/>
    <property type="match status" value="1"/>
</dbReference>
<keyword evidence="4" id="KW-1185">Reference proteome</keyword>
<evidence type="ECO:0000259" key="2">
    <source>
        <dbReference type="Pfam" id="PF14905"/>
    </source>
</evidence>
<dbReference type="InterPro" id="IPR041700">
    <property type="entry name" value="OMP_b-brl_3"/>
</dbReference>
<dbReference type="EMBL" id="JACHYB010000001">
    <property type="protein sequence ID" value="MBB3186380.1"/>
    <property type="molecule type" value="Genomic_DNA"/>
</dbReference>
<dbReference type="Proteomes" id="UP000544222">
    <property type="component" value="Unassembled WGS sequence"/>
</dbReference>
<dbReference type="Pfam" id="PF14905">
    <property type="entry name" value="OMP_b-brl_3"/>
    <property type="match status" value="1"/>
</dbReference>